<proteinExistence type="predicted"/>
<dbReference type="SUPFAM" id="SSF56112">
    <property type="entry name" value="Protein kinase-like (PK-like)"/>
    <property type="match status" value="1"/>
</dbReference>
<evidence type="ECO:0000256" key="1">
    <source>
        <dbReference type="ARBA" id="ARBA00022679"/>
    </source>
</evidence>
<sequence>MSIQWSRQMATQSSMRGEIEAVSRSLTEEWGVDDWEICLPQVTALLVEFAPDEQQMTRLLIAPMTPYAMHSNNIPTSTNPTEALTQKLRDGLLRCCSISSQLGLQACWLLQDAAVDASPRAAAWASRLTRECWMVSARPGSRDSATLIKALTRACESLARVDRMKRRERHRLSPFLASLNTWLERTVISSESSLDLRGVRLPLMPLYSGQQLRILCIDVDSSTVMPSRARAPTLLYCEALEIPDNEQQNKIKPKINTHLNQHRVIESTLNASPILRRIFSPCWAEREEQMKAKSKFAHLQGWRLASFLVKADDELRREQLAMQAVRLMQEIFAIENVNGWFRPYQVICTGPRAGLVETLPDAKSLDFVKRNFLKFLGAADLSHVRTVSLAAYFDAAYPRPEDRIRAAHNFAVSLASYSLMTYALDVKDRHNGNLLIDAAGHVVHIDFSYMLGSSPGGIGFESAPFKFNSDFLAVLGGPQAAPFATFLDVLTNGLHALAKHRRKLSALLALFFVDQPAKTQHALATDLARKFADLDGTKLTTFAVARGLIKEALASKRTDQYDWYQWKTNGIIS</sequence>
<name>A0A7S3NNV0_9STRA</name>
<evidence type="ECO:0000313" key="4">
    <source>
        <dbReference type="EMBL" id="CAE0372804.1"/>
    </source>
</evidence>
<dbReference type="EMBL" id="HBIJ01020864">
    <property type="protein sequence ID" value="CAE0372804.1"/>
    <property type="molecule type" value="Transcribed_RNA"/>
</dbReference>
<keyword evidence="1" id="KW-0808">Transferase</keyword>
<dbReference type="GO" id="GO:0048015">
    <property type="term" value="P:phosphatidylinositol-mediated signaling"/>
    <property type="evidence" value="ECO:0007669"/>
    <property type="project" value="TreeGrafter"/>
</dbReference>
<dbReference type="AlphaFoldDB" id="A0A7S3NNV0"/>
<evidence type="ECO:0000259" key="3">
    <source>
        <dbReference type="PROSITE" id="PS50290"/>
    </source>
</evidence>
<dbReference type="GO" id="GO:0005737">
    <property type="term" value="C:cytoplasm"/>
    <property type="evidence" value="ECO:0007669"/>
    <property type="project" value="TreeGrafter"/>
</dbReference>
<dbReference type="GO" id="GO:0004430">
    <property type="term" value="F:1-phosphatidylinositol 4-kinase activity"/>
    <property type="evidence" value="ECO:0007669"/>
    <property type="project" value="TreeGrafter"/>
</dbReference>
<gene>
    <name evidence="4" type="ORF">ALAG00032_LOCUS13589</name>
</gene>
<dbReference type="Gene3D" id="3.30.1010.10">
    <property type="entry name" value="Phosphatidylinositol 3-kinase Catalytic Subunit, Chain A, domain 4"/>
    <property type="match status" value="1"/>
</dbReference>
<dbReference type="PANTHER" id="PTHR10048:SF22">
    <property type="entry name" value="PHOSPHATIDYLINOSITOL 4-KINASE BETA"/>
    <property type="match status" value="1"/>
</dbReference>
<dbReference type="Pfam" id="PF00454">
    <property type="entry name" value="PI3_PI4_kinase"/>
    <property type="match status" value="1"/>
</dbReference>
<reference evidence="4" key="1">
    <citation type="submission" date="2021-01" db="EMBL/GenBank/DDBJ databases">
        <authorList>
            <person name="Corre E."/>
            <person name="Pelletier E."/>
            <person name="Niang G."/>
            <person name="Scheremetjew M."/>
            <person name="Finn R."/>
            <person name="Kale V."/>
            <person name="Holt S."/>
            <person name="Cochrane G."/>
            <person name="Meng A."/>
            <person name="Brown T."/>
            <person name="Cohen L."/>
        </authorList>
    </citation>
    <scope>NUCLEOTIDE SEQUENCE</scope>
    <source>
        <strain evidence="4">CCMP1510</strain>
    </source>
</reference>
<keyword evidence="2" id="KW-0418">Kinase</keyword>
<dbReference type="GO" id="GO:0046854">
    <property type="term" value="P:phosphatidylinositol phosphate biosynthetic process"/>
    <property type="evidence" value="ECO:0007669"/>
    <property type="project" value="InterPro"/>
</dbReference>
<accession>A0A7S3NNV0</accession>
<dbReference type="GO" id="GO:0016020">
    <property type="term" value="C:membrane"/>
    <property type="evidence" value="ECO:0007669"/>
    <property type="project" value="TreeGrafter"/>
</dbReference>
<dbReference type="Gene3D" id="1.10.1070.11">
    <property type="entry name" value="Phosphatidylinositol 3-/4-kinase, catalytic domain"/>
    <property type="match status" value="1"/>
</dbReference>
<dbReference type="InterPro" id="IPR015433">
    <property type="entry name" value="PI3/4_kinase"/>
</dbReference>
<organism evidence="4">
    <name type="scientific">Aureoumbra lagunensis</name>
    <dbReference type="NCBI Taxonomy" id="44058"/>
    <lineage>
        <taxon>Eukaryota</taxon>
        <taxon>Sar</taxon>
        <taxon>Stramenopiles</taxon>
        <taxon>Ochrophyta</taxon>
        <taxon>Pelagophyceae</taxon>
        <taxon>Pelagomonadales</taxon>
        <taxon>Aureoumbra</taxon>
    </lineage>
</organism>
<dbReference type="InterPro" id="IPR036940">
    <property type="entry name" value="PI3/4_kinase_cat_sf"/>
</dbReference>
<dbReference type="InterPro" id="IPR000403">
    <property type="entry name" value="PI3/4_kinase_cat_dom"/>
</dbReference>
<dbReference type="PANTHER" id="PTHR10048">
    <property type="entry name" value="PHOSPHATIDYLINOSITOL KINASE"/>
    <property type="match status" value="1"/>
</dbReference>
<evidence type="ECO:0000256" key="2">
    <source>
        <dbReference type="ARBA" id="ARBA00022777"/>
    </source>
</evidence>
<dbReference type="SMART" id="SM00146">
    <property type="entry name" value="PI3Kc"/>
    <property type="match status" value="1"/>
</dbReference>
<feature type="domain" description="PI3K/PI4K catalytic" evidence="3">
    <location>
        <begin position="281"/>
        <end position="557"/>
    </location>
</feature>
<dbReference type="PROSITE" id="PS50290">
    <property type="entry name" value="PI3_4_KINASE_3"/>
    <property type="match status" value="1"/>
</dbReference>
<dbReference type="InterPro" id="IPR011009">
    <property type="entry name" value="Kinase-like_dom_sf"/>
</dbReference>
<protein>
    <recommendedName>
        <fullName evidence="3">PI3K/PI4K catalytic domain-containing protein</fullName>
    </recommendedName>
</protein>